<evidence type="ECO:0000256" key="1">
    <source>
        <dbReference type="SAM" id="Phobius"/>
    </source>
</evidence>
<protein>
    <submittedName>
        <fullName evidence="2">Uncharacterized protein</fullName>
    </submittedName>
</protein>
<comment type="caution">
    <text evidence="2">The sequence shown here is derived from an EMBL/GenBank/DDBJ whole genome shotgun (WGS) entry which is preliminary data.</text>
</comment>
<dbReference type="AlphaFoldDB" id="A0A6G0X725"/>
<dbReference type="Proteomes" id="UP000478052">
    <property type="component" value="Unassembled WGS sequence"/>
</dbReference>
<name>A0A6G0X725_APHCR</name>
<keyword evidence="3" id="KW-1185">Reference proteome</keyword>
<keyword evidence="1" id="KW-0472">Membrane</keyword>
<gene>
    <name evidence="2" type="ORF">FWK35_00014104</name>
</gene>
<sequence>MEIPNIDLTSAKFVSWIDVKNIQYSLKNMTLIIDTSDMPLFMLIKFIYFLPDNNYPFLICNKFTTITYYDEHVQLLRSQFLDKIVNNYCNLLVLLFIIYSNYTFIDYGWVNHLCGCTTE</sequence>
<organism evidence="2 3">
    <name type="scientific">Aphis craccivora</name>
    <name type="common">Cowpea aphid</name>
    <dbReference type="NCBI Taxonomy" id="307492"/>
    <lineage>
        <taxon>Eukaryota</taxon>
        <taxon>Metazoa</taxon>
        <taxon>Ecdysozoa</taxon>
        <taxon>Arthropoda</taxon>
        <taxon>Hexapoda</taxon>
        <taxon>Insecta</taxon>
        <taxon>Pterygota</taxon>
        <taxon>Neoptera</taxon>
        <taxon>Paraneoptera</taxon>
        <taxon>Hemiptera</taxon>
        <taxon>Sternorrhyncha</taxon>
        <taxon>Aphidomorpha</taxon>
        <taxon>Aphidoidea</taxon>
        <taxon>Aphididae</taxon>
        <taxon>Aphidini</taxon>
        <taxon>Aphis</taxon>
        <taxon>Aphis</taxon>
    </lineage>
</organism>
<proteinExistence type="predicted"/>
<accession>A0A6G0X725</accession>
<keyword evidence="1" id="KW-1133">Transmembrane helix</keyword>
<dbReference type="EMBL" id="VUJU01008087">
    <property type="protein sequence ID" value="KAF0735688.1"/>
    <property type="molecule type" value="Genomic_DNA"/>
</dbReference>
<feature type="transmembrane region" description="Helical" evidence="1">
    <location>
        <begin position="84"/>
        <end position="102"/>
    </location>
</feature>
<evidence type="ECO:0000313" key="3">
    <source>
        <dbReference type="Proteomes" id="UP000478052"/>
    </source>
</evidence>
<evidence type="ECO:0000313" key="2">
    <source>
        <dbReference type="EMBL" id="KAF0735688.1"/>
    </source>
</evidence>
<reference evidence="2 3" key="1">
    <citation type="submission" date="2019-08" db="EMBL/GenBank/DDBJ databases">
        <title>Whole genome of Aphis craccivora.</title>
        <authorList>
            <person name="Voronova N.V."/>
            <person name="Shulinski R.S."/>
            <person name="Bandarenka Y.V."/>
            <person name="Zhorov D.G."/>
            <person name="Warner D."/>
        </authorList>
    </citation>
    <scope>NUCLEOTIDE SEQUENCE [LARGE SCALE GENOMIC DNA]</scope>
    <source>
        <strain evidence="2">180601</strain>
        <tissue evidence="2">Whole Body</tissue>
    </source>
</reference>
<keyword evidence="1" id="KW-0812">Transmembrane</keyword>